<dbReference type="EMBL" id="JBHSJG010000036">
    <property type="protein sequence ID" value="MFC4988301.1"/>
    <property type="molecule type" value="Genomic_DNA"/>
</dbReference>
<name>A0ABD5QEW6_9EURY</name>
<reference evidence="2 3" key="1">
    <citation type="journal article" date="2019" name="Int. J. Syst. Evol. Microbiol.">
        <title>The Global Catalogue of Microorganisms (GCM) 10K type strain sequencing project: providing services to taxonomists for standard genome sequencing and annotation.</title>
        <authorList>
            <consortium name="The Broad Institute Genomics Platform"/>
            <consortium name="The Broad Institute Genome Sequencing Center for Infectious Disease"/>
            <person name="Wu L."/>
            <person name="Ma J."/>
        </authorList>
    </citation>
    <scope>NUCLEOTIDE SEQUENCE [LARGE SCALE GENOMIC DNA]</scope>
    <source>
        <strain evidence="2 3">CGMCC 1.15824</strain>
    </source>
</reference>
<feature type="transmembrane region" description="Helical" evidence="1">
    <location>
        <begin position="100"/>
        <end position="118"/>
    </location>
</feature>
<evidence type="ECO:0000256" key="1">
    <source>
        <dbReference type="SAM" id="Phobius"/>
    </source>
</evidence>
<dbReference type="RefSeq" id="WP_224827142.1">
    <property type="nucleotide sequence ID" value="NZ_JAIVEF010000001.1"/>
</dbReference>
<comment type="caution">
    <text evidence="2">The sequence shown here is derived from an EMBL/GenBank/DDBJ whole genome shotgun (WGS) entry which is preliminary data.</text>
</comment>
<gene>
    <name evidence="2" type="ORF">ACFPFO_11140</name>
</gene>
<evidence type="ECO:0000313" key="3">
    <source>
        <dbReference type="Proteomes" id="UP001595925"/>
    </source>
</evidence>
<evidence type="ECO:0000313" key="2">
    <source>
        <dbReference type="EMBL" id="MFC4988301.1"/>
    </source>
</evidence>
<accession>A0ABD5QEW6</accession>
<keyword evidence="1" id="KW-0472">Membrane</keyword>
<keyword evidence="3" id="KW-1185">Reference proteome</keyword>
<proteinExistence type="predicted"/>
<protein>
    <submittedName>
        <fullName evidence="2">Uncharacterized protein</fullName>
    </submittedName>
</protein>
<feature type="transmembrane region" description="Helical" evidence="1">
    <location>
        <begin position="65"/>
        <end position="88"/>
    </location>
</feature>
<dbReference type="AlphaFoldDB" id="A0ABD5QEW6"/>
<dbReference type="Proteomes" id="UP001595925">
    <property type="component" value="Unassembled WGS sequence"/>
</dbReference>
<keyword evidence="1" id="KW-0812">Transmembrane</keyword>
<keyword evidence="1" id="KW-1133">Transmembrane helix</keyword>
<sequence length="140" mass="14074">MVSPLSHSARSLLAALACFALAGLADAPLSATPRVVLALSATVAGVYATARYARSADRVRLARTAIALWVAVVALAAVAAAGEAGGYGPLPAGGDAAVRTATWTALLVAGATTAFLGFREYGSRVVEPATVEGEIEYSNN</sequence>
<organism evidence="2 3">
    <name type="scientific">Saliphagus infecundisoli</name>
    <dbReference type="NCBI Taxonomy" id="1849069"/>
    <lineage>
        <taxon>Archaea</taxon>
        <taxon>Methanobacteriati</taxon>
        <taxon>Methanobacteriota</taxon>
        <taxon>Stenosarchaea group</taxon>
        <taxon>Halobacteria</taxon>
        <taxon>Halobacteriales</taxon>
        <taxon>Natrialbaceae</taxon>
        <taxon>Saliphagus</taxon>
    </lineage>
</organism>